<organism evidence="2 3">
    <name type="scientific">Botrytis tulipae</name>
    <dbReference type="NCBI Taxonomy" id="87230"/>
    <lineage>
        <taxon>Eukaryota</taxon>
        <taxon>Fungi</taxon>
        <taxon>Dikarya</taxon>
        <taxon>Ascomycota</taxon>
        <taxon>Pezizomycotina</taxon>
        <taxon>Leotiomycetes</taxon>
        <taxon>Helotiales</taxon>
        <taxon>Sclerotiniaceae</taxon>
        <taxon>Botrytis</taxon>
    </lineage>
</organism>
<accession>A0A4Z1EFS3</accession>
<dbReference type="EMBL" id="PQXH01000220">
    <property type="protein sequence ID" value="TGO08221.1"/>
    <property type="molecule type" value="Genomic_DNA"/>
</dbReference>
<name>A0A4Z1EFS3_9HELO</name>
<dbReference type="OrthoDB" id="10428287at2759"/>
<dbReference type="Proteomes" id="UP000297777">
    <property type="component" value="Unassembled WGS sequence"/>
</dbReference>
<evidence type="ECO:0000313" key="2">
    <source>
        <dbReference type="EMBL" id="TGO08221.1"/>
    </source>
</evidence>
<protein>
    <submittedName>
        <fullName evidence="2">Uncharacterized protein</fullName>
    </submittedName>
</protein>
<gene>
    <name evidence="2" type="ORF">BTUL_0220g00120</name>
</gene>
<feature type="region of interest" description="Disordered" evidence="1">
    <location>
        <begin position="119"/>
        <end position="142"/>
    </location>
</feature>
<keyword evidence="3" id="KW-1185">Reference proteome</keyword>
<dbReference type="AlphaFoldDB" id="A0A4Z1EFS3"/>
<proteinExistence type="predicted"/>
<comment type="caution">
    <text evidence="2">The sequence shown here is derived from an EMBL/GenBank/DDBJ whole genome shotgun (WGS) entry which is preliminary data.</text>
</comment>
<sequence length="379" mass="44595">MSDDKQLIEVLSLKKTLRPAATIDTNYVKDGKLVYEMFTRNIKSRDISPRLAGQVEAIIEVSNDILKKPNRLFRGTLRRRKLYKQLELLEGGLQKLVDGIKVADKGTKEVKRLQAVNNEEKERHQMEKAEKERKITETEKEGKRLQAVNNEEKMRHQMEKAEKERKITETEEEVKRLQAVNNEEKERHQMEKVENERKITETEKELKRMEGVQTEAIRKQAVQRILLNYDDYVADRCLTYKQSMRWDRQYSAKYWSEIHEIIELEKEMKEKARSLFQEPPSTPMLSHLAMVALDLKVPVEDARRAQEEVALDMALERKKKADNQRQLKMEKKQARKELRASKDSERVSSTGTVLRHQDSALEMGETSWDLDENLLSDLF</sequence>
<evidence type="ECO:0000256" key="1">
    <source>
        <dbReference type="SAM" id="MobiDB-lite"/>
    </source>
</evidence>
<evidence type="ECO:0000313" key="3">
    <source>
        <dbReference type="Proteomes" id="UP000297777"/>
    </source>
</evidence>
<feature type="region of interest" description="Disordered" evidence="1">
    <location>
        <begin position="154"/>
        <end position="173"/>
    </location>
</feature>
<feature type="compositionally biased region" description="Basic and acidic residues" evidence="1">
    <location>
        <begin position="320"/>
        <end position="346"/>
    </location>
</feature>
<reference evidence="2 3" key="1">
    <citation type="submission" date="2017-12" db="EMBL/GenBank/DDBJ databases">
        <title>Comparative genomics of Botrytis spp.</title>
        <authorList>
            <person name="Valero-Jimenez C.A."/>
            <person name="Tapia P."/>
            <person name="Veloso J."/>
            <person name="Silva-Moreno E."/>
            <person name="Staats M."/>
            <person name="Valdes J.H."/>
            <person name="Van Kan J.A.L."/>
        </authorList>
    </citation>
    <scope>NUCLEOTIDE SEQUENCE [LARGE SCALE GENOMIC DNA]</scope>
    <source>
        <strain evidence="2 3">Bt9001</strain>
    </source>
</reference>
<feature type="region of interest" description="Disordered" evidence="1">
    <location>
        <begin position="320"/>
        <end position="358"/>
    </location>
</feature>